<feature type="transmembrane region" description="Helical" evidence="2">
    <location>
        <begin position="204"/>
        <end position="225"/>
    </location>
</feature>
<dbReference type="GeneID" id="25282330"/>
<proteinExistence type="predicted"/>
<sequence length="269" mass="30081">MKSTFGPRGSGRKKRVQILADDGYQPPRRYWNEYDDGDSDSNSEEGYILYVDPNEPLFPVLETASNAFGAVYHSFSEGKSKLIDWLLKPKQKNSQGAAERTPLLFGQQAIESDLESSGSLDNDLTIRRPRTSRNRPATPPGSKRSNVLLRLPEQQLNPQQEAFENKLFQFYNGLIGFSYIMLVMAGTLLSINRQKGQVEIDARVVAGIVTAEMCAVLAVIMIFMRKQRLHIFHWGLFIVAVAGVTTIGMALLCLILVDVRKEVLKDGAE</sequence>
<feature type="region of interest" description="Disordered" evidence="1">
    <location>
        <begin position="114"/>
        <end position="148"/>
    </location>
</feature>
<dbReference type="VEuPathDB" id="FungiDB:A1O9_07416"/>
<evidence type="ECO:0000313" key="3">
    <source>
        <dbReference type="EMBL" id="KEF57226.1"/>
    </source>
</evidence>
<evidence type="ECO:0000256" key="2">
    <source>
        <dbReference type="SAM" id="Phobius"/>
    </source>
</evidence>
<organism evidence="3 4">
    <name type="scientific">Exophiala aquamarina CBS 119918</name>
    <dbReference type="NCBI Taxonomy" id="1182545"/>
    <lineage>
        <taxon>Eukaryota</taxon>
        <taxon>Fungi</taxon>
        <taxon>Dikarya</taxon>
        <taxon>Ascomycota</taxon>
        <taxon>Pezizomycotina</taxon>
        <taxon>Eurotiomycetes</taxon>
        <taxon>Chaetothyriomycetidae</taxon>
        <taxon>Chaetothyriales</taxon>
        <taxon>Herpotrichiellaceae</taxon>
        <taxon>Exophiala</taxon>
    </lineage>
</organism>
<dbReference type="HOGENOM" id="CLU_1034508_0_0_1"/>
<keyword evidence="2" id="KW-0472">Membrane</keyword>
<feature type="region of interest" description="Disordered" evidence="1">
    <location>
        <begin position="1"/>
        <end position="45"/>
    </location>
</feature>
<dbReference type="EMBL" id="AMGV01000005">
    <property type="protein sequence ID" value="KEF57226.1"/>
    <property type="molecule type" value="Genomic_DNA"/>
</dbReference>
<feature type="transmembrane region" description="Helical" evidence="2">
    <location>
        <begin position="170"/>
        <end position="192"/>
    </location>
</feature>
<dbReference type="STRING" id="1182545.A0A072PBK0"/>
<evidence type="ECO:0000313" key="4">
    <source>
        <dbReference type="Proteomes" id="UP000027920"/>
    </source>
</evidence>
<gene>
    <name evidence="3" type="ORF">A1O9_07416</name>
</gene>
<dbReference type="RefSeq" id="XP_013259816.1">
    <property type="nucleotide sequence ID" value="XM_013404362.1"/>
</dbReference>
<dbReference type="AlphaFoldDB" id="A0A072PBK0"/>
<feature type="transmembrane region" description="Helical" evidence="2">
    <location>
        <begin position="231"/>
        <end position="257"/>
    </location>
</feature>
<keyword evidence="2" id="KW-0812">Transmembrane</keyword>
<dbReference type="Proteomes" id="UP000027920">
    <property type="component" value="Unassembled WGS sequence"/>
</dbReference>
<name>A0A072PBK0_9EURO</name>
<reference evidence="3 4" key="1">
    <citation type="submission" date="2013-03" db="EMBL/GenBank/DDBJ databases">
        <title>The Genome Sequence of Exophiala aquamarina CBS 119918.</title>
        <authorList>
            <consortium name="The Broad Institute Genomics Platform"/>
            <person name="Cuomo C."/>
            <person name="de Hoog S."/>
            <person name="Gorbushina A."/>
            <person name="Walker B."/>
            <person name="Young S.K."/>
            <person name="Zeng Q."/>
            <person name="Gargeya S."/>
            <person name="Fitzgerald M."/>
            <person name="Haas B."/>
            <person name="Abouelleil A."/>
            <person name="Allen A.W."/>
            <person name="Alvarado L."/>
            <person name="Arachchi H.M."/>
            <person name="Berlin A.M."/>
            <person name="Chapman S.B."/>
            <person name="Gainer-Dewar J."/>
            <person name="Goldberg J."/>
            <person name="Griggs A."/>
            <person name="Gujja S."/>
            <person name="Hansen M."/>
            <person name="Howarth C."/>
            <person name="Imamovic A."/>
            <person name="Ireland A."/>
            <person name="Larimer J."/>
            <person name="McCowan C."/>
            <person name="Murphy C."/>
            <person name="Pearson M."/>
            <person name="Poon T.W."/>
            <person name="Priest M."/>
            <person name="Roberts A."/>
            <person name="Saif S."/>
            <person name="Shea T."/>
            <person name="Sisk P."/>
            <person name="Sykes S."/>
            <person name="Wortman J."/>
            <person name="Nusbaum C."/>
            <person name="Birren B."/>
        </authorList>
    </citation>
    <scope>NUCLEOTIDE SEQUENCE [LARGE SCALE GENOMIC DNA]</scope>
    <source>
        <strain evidence="3 4">CBS 119918</strain>
    </source>
</reference>
<comment type="caution">
    <text evidence="3">The sequence shown here is derived from an EMBL/GenBank/DDBJ whole genome shotgun (WGS) entry which is preliminary data.</text>
</comment>
<feature type="compositionally biased region" description="Acidic residues" evidence="1">
    <location>
        <begin position="33"/>
        <end position="43"/>
    </location>
</feature>
<protein>
    <submittedName>
        <fullName evidence="3">Uncharacterized protein</fullName>
    </submittedName>
</protein>
<accession>A0A072PBK0</accession>
<keyword evidence="4" id="KW-1185">Reference proteome</keyword>
<evidence type="ECO:0000256" key="1">
    <source>
        <dbReference type="SAM" id="MobiDB-lite"/>
    </source>
</evidence>
<keyword evidence="2" id="KW-1133">Transmembrane helix</keyword>